<name>A0ABT6C7W4_9MICO</name>
<evidence type="ECO:0000256" key="1">
    <source>
        <dbReference type="ARBA" id="ARBA00023015"/>
    </source>
</evidence>
<dbReference type="RefSeq" id="WP_275238340.1">
    <property type="nucleotide sequence ID" value="NZ_JARFJC010000025.1"/>
</dbReference>
<dbReference type="InterPro" id="IPR016032">
    <property type="entry name" value="Sig_transdc_resp-reg_C-effctor"/>
</dbReference>
<protein>
    <submittedName>
        <fullName evidence="5">LuxR C-terminal-related transcriptional regulator</fullName>
    </submittedName>
</protein>
<dbReference type="SUPFAM" id="SSF46894">
    <property type="entry name" value="C-terminal effector domain of the bipartite response regulators"/>
    <property type="match status" value="1"/>
</dbReference>
<sequence>MRDQDVPFSPVTVAVLRNADRRLRLAERGDVMRKYSACKAALAGIAALDSFYIGYFKGENSLVITYIYDGDQFLTPEVLFYSPGGMSHWVRTSRKPYRLRSDDGRLLHRGISFGDASQLSQDAVVVPLLDPRTGEATGLMSAQSMQPDVFDDEFVRAAEWVARALVQSIARDTDDADSLGLYELYPELDSSRVQNEADLVNRIGDKLDELRLMLVDLADVASEAGEPVTTAVDAARQLAERVQTEVAELVRVHEPRPMHIDLTTREIEIAALIARDGLSNNALARRLHISEKTVKTHVGNILRKLGVTQRSAIAWTLPPEVLEATEDPGVSRRIGPGRRTDASG</sequence>
<reference evidence="5 6" key="1">
    <citation type="submission" date="2023-03" db="EMBL/GenBank/DDBJ databases">
        <title>YIM 133296 draft genome.</title>
        <authorList>
            <person name="Xiong L."/>
        </authorList>
    </citation>
    <scope>NUCLEOTIDE SEQUENCE [LARGE SCALE GENOMIC DNA]</scope>
    <source>
        <strain evidence="5 6">YIM 133296</strain>
    </source>
</reference>
<evidence type="ECO:0000313" key="5">
    <source>
        <dbReference type="EMBL" id="MDF8265019.1"/>
    </source>
</evidence>
<dbReference type="Proteomes" id="UP001528912">
    <property type="component" value="Unassembled WGS sequence"/>
</dbReference>
<dbReference type="InterPro" id="IPR000792">
    <property type="entry name" value="Tscrpt_reg_LuxR_C"/>
</dbReference>
<dbReference type="Pfam" id="PF00196">
    <property type="entry name" value="GerE"/>
    <property type="match status" value="1"/>
</dbReference>
<dbReference type="SMART" id="SM00421">
    <property type="entry name" value="HTH_LUXR"/>
    <property type="match status" value="1"/>
</dbReference>
<proteinExistence type="predicted"/>
<evidence type="ECO:0000256" key="2">
    <source>
        <dbReference type="ARBA" id="ARBA00023125"/>
    </source>
</evidence>
<feature type="domain" description="HTH luxR-type" evidence="4">
    <location>
        <begin position="255"/>
        <end position="322"/>
    </location>
</feature>
<keyword evidence="3" id="KW-0804">Transcription</keyword>
<evidence type="ECO:0000256" key="3">
    <source>
        <dbReference type="ARBA" id="ARBA00023163"/>
    </source>
</evidence>
<evidence type="ECO:0000313" key="6">
    <source>
        <dbReference type="Proteomes" id="UP001528912"/>
    </source>
</evidence>
<keyword evidence="2" id="KW-0238">DNA-binding</keyword>
<dbReference type="PANTHER" id="PTHR44688">
    <property type="entry name" value="DNA-BINDING TRANSCRIPTIONAL ACTIVATOR DEVR_DOSR"/>
    <property type="match status" value="1"/>
</dbReference>
<dbReference type="EMBL" id="JAROAV010000031">
    <property type="protein sequence ID" value="MDF8265019.1"/>
    <property type="molecule type" value="Genomic_DNA"/>
</dbReference>
<dbReference type="PRINTS" id="PR00038">
    <property type="entry name" value="HTHLUXR"/>
</dbReference>
<dbReference type="CDD" id="cd06170">
    <property type="entry name" value="LuxR_C_like"/>
    <property type="match status" value="1"/>
</dbReference>
<dbReference type="PROSITE" id="PS50043">
    <property type="entry name" value="HTH_LUXR_2"/>
    <property type="match status" value="1"/>
</dbReference>
<keyword evidence="6" id="KW-1185">Reference proteome</keyword>
<evidence type="ECO:0000259" key="4">
    <source>
        <dbReference type="PROSITE" id="PS50043"/>
    </source>
</evidence>
<accession>A0ABT6C7W4</accession>
<keyword evidence="1" id="KW-0805">Transcription regulation</keyword>
<dbReference type="SUPFAM" id="SSF55781">
    <property type="entry name" value="GAF domain-like"/>
    <property type="match status" value="1"/>
</dbReference>
<gene>
    <name evidence="5" type="ORF">P4R38_12250</name>
</gene>
<dbReference type="Gene3D" id="1.10.10.10">
    <property type="entry name" value="Winged helix-like DNA-binding domain superfamily/Winged helix DNA-binding domain"/>
    <property type="match status" value="1"/>
</dbReference>
<dbReference type="PANTHER" id="PTHR44688:SF16">
    <property type="entry name" value="DNA-BINDING TRANSCRIPTIONAL ACTIVATOR DEVR_DOSR"/>
    <property type="match status" value="1"/>
</dbReference>
<dbReference type="InterPro" id="IPR036388">
    <property type="entry name" value="WH-like_DNA-bd_sf"/>
</dbReference>
<organism evidence="5 6">
    <name type="scientific">Luteipulveratus flavus</name>
    <dbReference type="NCBI Taxonomy" id="3031728"/>
    <lineage>
        <taxon>Bacteria</taxon>
        <taxon>Bacillati</taxon>
        <taxon>Actinomycetota</taxon>
        <taxon>Actinomycetes</taxon>
        <taxon>Micrococcales</taxon>
        <taxon>Dermacoccaceae</taxon>
        <taxon>Luteipulveratus</taxon>
    </lineage>
</organism>
<comment type="caution">
    <text evidence="5">The sequence shown here is derived from an EMBL/GenBank/DDBJ whole genome shotgun (WGS) entry which is preliminary data.</text>
</comment>